<accession>A0ABW2TIM7</accession>
<evidence type="ECO:0000313" key="3">
    <source>
        <dbReference type="Proteomes" id="UP001596512"/>
    </source>
</evidence>
<dbReference type="InterPro" id="IPR022087">
    <property type="entry name" value="DA1-like_dom"/>
</dbReference>
<comment type="caution">
    <text evidence="2">The sequence shown here is derived from an EMBL/GenBank/DDBJ whole genome shotgun (WGS) entry which is preliminary data.</text>
</comment>
<dbReference type="Proteomes" id="UP001596512">
    <property type="component" value="Unassembled WGS sequence"/>
</dbReference>
<keyword evidence="3" id="KW-1185">Reference proteome</keyword>
<dbReference type="EMBL" id="JBHTEY010000004">
    <property type="protein sequence ID" value="MFC7612842.1"/>
    <property type="molecule type" value="Genomic_DNA"/>
</dbReference>
<dbReference type="InterPro" id="IPR045218">
    <property type="entry name" value="DA1-like"/>
</dbReference>
<gene>
    <name evidence="2" type="ORF">ACFQV2_03490</name>
</gene>
<dbReference type="PANTHER" id="PTHR24209:SF7">
    <property type="entry name" value="PROTEIN DA1-RELATED 2"/>
    <property type="match status" value="1"/>
</dbReference>
<feature type="domain" description="Protein DA1-like" evidence="1">
    <location>
        <begin position="61"/>
        <end position="119"/>
    </location>
</feature>
<dbReference type="PANTHER" id="PTHR24209">
    <property type="entry name" value="PROTEIN DA1-RELATED 2"/>
    <property type="match status" value="1"/>
</dbReference>
<organism evidence="2 3">
    <name type="scientific">Actinokineospora soli</name>
    <dbReference type="NCBI Taxonomy" id="1048753"/>
    <lineage>
        <taxon>Bacteria</taxon>
        <taxon>Bacillati</taxon>
        <taxon>Actinomycetota</taxon>
        <taxon>Actinomycetes</taxon>
        <taxon>Pseudonocardiales</taxon>
        <taxon>Pseudonocardiaceae</taxon>
        <taxon>Actinokineospora</taxon>
    </lineage>
</organism>
<reference evidence="3" key="1">
    <citation type="journal article" date="2019" name="Int. J. Syst. Evol. Microbiol.">
        <title>The Global Catalogue of Microorganisms (GCM) 10K type strain sequencing project: providing services to taxonomists for standard genome sequencing and annotation.</title>
        <authorList>
            <consortium name="The Broad Institute Genomics Platform"/>
            <consortium name="The Broad Institute Genome Sequencing Center for Infectious Disease"/>
            <person name="Wu L."/>
            <person name="Ma J."/>
        </authorList>
    </citation>
    <scope>NUCLEOTIDE SEQUENCE [LARGE SCALE GENOMIC DNA]</scope>
    <source>
        <strain evidence="3">JCM 17695</strain>
    </source>
</reference>
<feature type="domain" description="Protein DA1-like" evidence="1">
    <location>
        <begin position="130"/>
        <end position="164"/>
    </location>
</feature>
<evidence type="ECO:0000313" key="2">
    <source>
        <dbReference type="EMBL" id="MFC7612842.1"/>
    </source>
</evidence>
<evidence type="ECO:0000259" key="1">
    <source>
        <dbReference type="Pfam" id="PF12315"/>
    </source>
</evidence>
<dbReference type="Pfam" id="PF12315">
    <property type="entry name" value="DA1-like"/>
    <property type="match status" value="2"/>
</dbReference>
<proteinExistence type="predicted"/>
<sequence length="175" mass="18828">MEDQDDVRRVLPDIRRTAADLGFALRNRVKVSLVHPSELGELGPTGARAYGLTELIVVDDRTAQATAVRVMRGLPADLFHRTVAHELGHAWLGETGRRAADAAVEEGLCELISYACLKKLGTPFARSLRDAIVNNPDPVYGDGFRRVHAAVRAHGLARVLTAVSTTGDLPGAGFP</sequence>
<name>A0ABW2TIM7_9PSEU</name>
<protein>
    <submittedName>
        <fullName evidence="2">Protein DA1</fullName>
    </submittedName>
</protein>